<dbReference type="AlphaFoldDB" id="A0AAU9GD78"/>
<protein>
    <submittedName>
        <fullName evidence="2">Uncharacterized protein</fullName>
    </submittedName>
</protein>
<feature type="chain" id="PRO_5043684121" evidence="1">
    <location>
        <begin position="18"/>
        <end position="178"/>
    </location>
</feature>
<accession>A0AAU9GD78</accession>
<dbReference type="Proteomes" id="UP001500889">
    <property type="component" value="Chromosome E"/>
</dbReference>
<evidence type="ECO:0000256" key="1">
    <source>
        <dbReference type="SAM" id="SignalP"/>
    </source>
</evidence>
<reference evidence="2 3" key="1">
    <citation type="submission" date="2024-02" db="EMBL/GenBank/DDBJ databases">
        <title>A chromosome-level genome assembly of Drosophila madeirensis, a fruit fly species endemic to Madeira island.</title>
        <authorList>
            <person name="Tomihara K."/>
            <person name="Llopart A."/>
            <person name="Yamamoto D."/>
        </authorList>
    </citation>
    <scope>NUCLEOTIDE SEQUENCE [LARGE SCALE GENOMIC DNA]</scope>
    <source>
        <strain evidence="2 3">RF1</strain>
    </source>
</reference>
<dbReference type="Pfam" id="PF06477">
    <property type="entry name" value="DUF1091"/>
    <property type="match status" value="1"/>
</dbReference>
<dbReference type="PANTHER" id="PTHR21112:SF0">
    <property type="entry name" value="CHEMOSENSORY PROTEIN A 29A-RELATED"/>
    <property type="match status" value="1"/>
</dbReference>
<evidence type="ECO:0000313" key="3">
    <source>
        <dbReference type="Proteomes" id="UP001500889"/>
    </source>
</evidence>
<proteinExistence type="predicted"/>
<feature type="signal peptide" evidence="1">
    <location>
        <begin position="1"/>
        <end position="17"/>
    </location>
</feature>
<gene>
    <name evidence="2" type="ORF">DMAD_04234</name>
</gene>
<name>A0AAU9GD78_DROMD</name>
<dbReference type="EMBL" id="AP029267">
    <property type="protein sequence ID" value="BFG05517.1"/>
    <property type="molecule type" value="Genomic_DNA"/>
</dbReference>
<dbReference type="InterPro" id="IPR010512">
    <property type="entry name" value="DUF1091"/>
</dbReference>
<dbReference type="PANTHER" id="PTHR21112">
    <property type="entry name" value="CHEMOSENSORY PROTEIN A 29A-RELATED"/>
    <property type="match status" value="1"/>
</dbReference>
<sequence>MLPVLVALLAVSGTVRGWKQSYDVTNMAANNFPGRMVVTDFKIVGRDRRINGTMTFLEDLFDHHKFTLELYSNSGIGGYKLMPMEVPSMSFCSAIRTYYPRFIKNSIRTGVHTNFDFKDGNVCPVPSGTYWIKDVLFETKDWAAILPRGLIKAKIVILDKGDNVGGVEFIVDIKDKTF</sequence>
<evidence type="ECO:0000313" key="2">
    <source>
        <dbReference type="EMBL" id="BFG05517.1"/>
    </source>
</evidence>
<keyword evidence="1" id="KW-0732">Signal</keyword>
<organism evidence="2 3">
    <name type="scientific">Drosophila madeirensis</name>
    <name type="common">Fruit fly</name>
    <dbReference type="NCBI Taxonomy" id="30013"/>
    <lineage>
        <taxon>Eukaryota</taxon>
        <taxon>Metazoa</taxon>
        <taxon>Ecdysozoa</taxon>
        <taxon>Arthropoda</taxon>
        <taxon>Hexapoda</taxon>
        <taxon>Insecta</taxon>
        <taxon>Pterygota</taxon>
        <taxon>Neoptera</taxon>
        <taxon>Endopterygota</taxon>
        <taxon>Diptera</taxon>
        <taxon>Brachycera</taxon>
        <taxon>Muscomorpha</taxon>
        <taxon>Ephydroidea</taxon>
        <taxon>Drosophilidae</taxon>
        <taxon>Drosophila</taxon>
        <taxon>Sophophora</taxon>
    </lineage>
</organism>
<keyword evidence="3" id="KW-1185">Reference proteome</keyword>